<evidence type="ECO:0000256" key="2">
    <source>
        <dbReference type="ARBA" id="ARBA00006325"/>
    </source>
</evidence>
<evidence type="ECO:0000256" key="3">
    <source>
        <dbReference type="ARBA" id="ARBA00022692"/>
    </source>
</evidence>
<proteinExistence type="inferred from homology"/>
<feature type="transmembrane region" description="Helical" evidence="6">
    <location>
        <begin position="46"/>
        <end position="69"/>
    </location>
</feature>
<dbReference type="RefSeq" id="XP_007803945.1">
    <property type="nucleotide sequence ID" value="XM_007805754.1"/>
</dbReference>
<dbReference type="PANTHER" id="PTHR22779:SF6">
    <property type="entry name" value="SD17342P"/>
    <property type="match status" value="1"/>
</dbReference>
<sequence>MALTVTKEVPADYIRPSFPSLYWPINPSPGESQFLYYQSDIWRFTLYWTLLTYAAVHLSASLWAVLMQLRSALTTKTTPWGAPNKIRQTLLWVWVIPVVYLLVAGIEGVFAGSVVGLILGAVYNAGYFKMSTWMPFLWGLLNVSVLILSSFSIQGGL</sequence>
<evidence type="ECO:0000256" key="4">
    <source>
        <dbReference type="ARBA" id="ARBA00022989"/>
    </source>
</evidence>
<feature type="transmembrane region" description="Helical" evidence="6">
    <location>
        <begin position="135"/>
        <end position="153"/>
    </location>
</feature>
<comment type="subcellular location">
    <subcellularLocation>
        <location evidence="1">Membrane</location>
        <topology evidence="1">Multi-pass membrane protein</topology>
    </subcellularLocation>
</comment>
<dbReference type="GeneID" id="19240150"/>
<dbReference type="GO" id="GO:0016020">
    <property type="term" value="C:membrane"/>
    <property type="evidence" value="ECO:0007669"/>
    <property type="project" value="UniProtKB-SubCell"/>
</dbReference>
<evidence type="ECO:0008006" key="9">
    <source>
        <dbReference type="Google" id="ProtNLM"/>
    </source>
</evidence>
<evidence type="ECO:0000313" key="8">
    <source>
        <dbReference type="Proteomes" id="UP000019373"/>
    </source>
</evidence>
<evidence type="ECO:0000256" key="1">
    <source>
        <dbReference type="ARBA" id="ARBA00004141"/>
    </source>
</evidence>
<protein>
    <recommendedName>
        <fullName evidence="9">Integral membrane protein</fullName>
    </recommendedName>
</protein>
<accession>U1GE64</accession>
<dbReference type="eggNOG" id="ENOG502S0YM">
    <property type="taxonomic scope" value="Eukaryota"/>
</dbReference>
<dbReference type="EMBL" id="KE721319">
    <property type="protein sequence ID" value="ERF70378.1"/>
    <property type="molecule type" value="Genomic_DNA"/>
</dbReference>
<dbReference type="PANTHER" id="PTHR22779">
    <property type="entry name" value="SD17342P"/>
    <property type="match status" value="1"/>
</dbReference>
<keyword evidence="5 6" id="KW-0472">Membrane</keyword>
<feature type="transmembrane region" description="Helical" evidence="6">
    <location>
        <begin position="90"/>
        <end position="123"/>
    </location>
</feature>
<keyword evidence="3 6" id="KW-0812">Transmembrane</keyword>
<evidence type="ECO:0000256" key="5">
    <source>
        <dbReference type="ARBA" id="ARBA00023136"/>
    </source>
</evidence>
<dbReference type="Proteomes" id="UP000019373">
    <property type="component" value="Unassembled WGS sequence"/>
</dbReference>
<evidence type="ECO:0000256" key="6">
    <source>
        <dbReference type="SAM" id="Phobius"/>
    </source>
</evidence>
<dbReference type="Pfam" id="PF10190">
    <property type="entry name" value="Tmemb_170"/>
    <property type="match status" value="1"/>
</dbReference>
<dbReference type="OMA" id="FPMQGGL"/>
<gene>
    <name evidence="7" type="ORF">EPUS_05197</name>
</gene>
<organism evidence="7 8">
    <name type="scientific">Endocarpon pusillum (strain Z07020 / HMAS-L-300199)</name>
    <name type="common">Lichen-forming fungus</name>
    <dbReference type="NCBI Taxonomy" id="1263415"/>
    <lineage>
        <taxon>Eukaryota</taxon>
        <taxon>Fungi</taxon>
        <taxon>Dikarya</taxon>
        <taxon>Ascomycota</taxon>
        <taxon>Pezizomycotina</taxon>
        <taxon>Eurotiomycetes</taxon>
        <taxon>Chaetothyriomycetidae</taxon>
        <taxon>Verrucariales</taxon>
        <taxon>Verrucariaceae</taxon>
        <taxon>Endocarpon</taxon>
    </lineage>
</organism>
<dbReference type="AlphaFoldDB" id="U1GE64"/>
<comment type="similarity">
    <text evidence="2">Belongs to the TMEM170 family.</text>
</comment>
<name>U1GE64_ENDPU</name>
<dbReference type="OrthoDB" id="2131401at2759"/>
<keyword evidence="4 6" id="KW-1133">Transmembrane helix</keyword>
<keyword evidence="8" id="KW-1185">Reference proteome</keyword>
<dbReference type="HOGENOM" id="CLU_071343_1_0_1"/>
<evidence type="ECO:0000313" key="7">
    <source>
        <dbReference type="EMBL" id="ERF70378.1"/>
    </source>
</evidence>
<dbReference type="InterPro" id="IPR019334">
    <property type="entry name" value="TMEM170A/B/YPR153W-like"/>
</dbReference>
<reference evidence="8" key="1">
    <citation type="journal article" date="2014" name="BMC Genomics">
        <title>Genome characteristics reveal the impact of lichenization on lichen-forming fungus Endocarpon pusillum Hedwig (Verrucariales, Ascomycota).</title>
        <authorList>
            <person name="Wang Y.-Y."/>
            <person name="Liu B."/>
            <person name="Zhang X.-Y."/>
            <person name="Zhou Q.-M."/>
            <person name="Zhang T."/>
            <person name="Li H."/>
            <person name="Yu Y.-F."/>
            <person name="Zhang X.-L."/>
            <person name="Hao X.-Y."/>
            <person name="Wang M."/>
            <person name="Wang L."/>
            <person name="Wei J.-C."/>
        </authorList>
    </citation>
    <scope>NUCLEOTIDE SEQUENCE [LARGE SCALE GENOMIC DNA]</scope>
    <source>
        <strain evidence="8">Z07020 / HMAS-L-300199</strain>
    </source>
</reference>